<protein>
    <submittedName>
        <fullName evidence="2">Uncharacterized protein</fullName>
    </submittedName>
</protein>
<gene>
    <name evidence="2" type="ORF">ENY07_08990</name>
</gene>
<comment type="caution">
    <text evidence="2">The sequence shown here is derived from an EMBL/GenBank/DDBJ whole genome shotgun (WGS) entry which is preliminary data.</text>
</comment>
<name>A0A8J4HCF9_9PROT</name>
<sequence>MVEIIERKRLPWHLRWRYGLIAASIVLFALSAFGGVIGLPRLLLAFLWTPLPFCLVGLLATFL</sequence>
<reference evidence="2" key="1">
    <citation type="journal article" date="2020" name="mSystems">
        <title>Genome- and Community-Level Interaction Insights into Carbon Utilization and Element Cycling Functions of Hydrothermarchaeota in Hydrothermal Sediment.</title>
        <authorList>
            <person name="Zhou Z."/>
            <person name="Liu Y."/>
            <person name="Xu W."/>
            <person name="Pan J."/>
            <person name="Luo Z.H."/>
            <person name="Li M."/>
        </authorList>
    </citation>
    <scope>NUCLEOTIDE SEQUENCE</scope>
    <source>
        <strain evidence="2">SpSt-997</strain>
    </source>
</reference>
<accession>A0A8J4HCF9</accession>
<evidence type="ECO:0000313" key="2">
    <source>
        <dbReference type="EMBL" id="HGC43336.1"/>
    </source>
</evidence>
<dbReference type="AlphaFoldDB" id="A0A8J4HCF9"/>
<feature type="transmembrane region" description="Helical" evidence="1">
    <location>
        <begin position="43"/>
        <end position="62"/>
    </location>
</feature>
<keyword evidence="1" id="KW-1133">Transmembrane helix</keyword>
<evidence type="ECO:0000256" key="1">
    <source>
        <dbReference type="SAM" id="Phobius"/>
    </source>
</evidence>
<dbReference type="EMBL" id="DTQM01000178">
    <property type="protein sequence ID" value="HGC43336.1"/>
    <property type="molecule type" value="Genomic_DNA"/>
</dbReference>
<feature type="transmembrane region" description="Helical" evidence="1">
    <location>
        <begin position="16"/>
        <end position="37"/>
    </location>
</feature>
<keyword evidence="1" id="KW-0472">Membrane</keyword>
<organism evidence="2">
    <name type="scientific">Acidicaldus sp</name>
    <dbReference type="NCBI Taxonomy" id="1872105"/>
    <lineage>
        <taxon>Bacteria</taxon>
        <taxon>Pseudomonadati</taxon>
        <taxon>Pseudomonadota</taxon>
        <taxon>Alphaproteobacteria</taxon>
        <taxon>Acetobacterales</taxon>
        <taxon>Acetobacteraceae</taxon>
        <taxon>Acidicaldus</taxon>
    </lineage>
</organism>
<proteinExistence type="predicted"/>
<keyword evidence="1" id="KW-0812">Transmembrane</keyword>